<dbReference type="PANTHER" id="PTHR21666:SF270">
    <property type="entry name" value="MUREIN HYDROLASE ACTIVATOR ENVC"/>
    <property type="match status" value="1"/>
</dbReference>
<dbReference type="InterPro" id="IPR016047">
    <property type="entry name" value="M23ase_b-sheet_dom"/>
</dbReference>
<evidence type="ECO:0000256" key="2">
    <source>
        <dbReference type="SAM" id="Phobius"/>
    </source>
</evidence>
<dbReference type="RefSeq" id="WP_012671229.1">
    <property type="nucleotide sequence ID" value="NC_012225.1"/>
</dbReference>
<evidence type="ECO:0000256" key="1">
    <source>
        <dbReference type="SAM" id="Coils"/>
    </source>
</evidence>
<dbReference type="Proteomes" id="UP000001803">
    <property type="component" value="Chromosome"/>
</dbReference>
<dbReference type="InterPro" id="IPR050570">
    <property type="entry name" value="Cell_wall_metabolism_enzyme"/>
</dbReference>
<gene>
    <name evidence="4" type="primary">pep</name>
    <name evidence="4" type="ordered locus">BHWA1_01724</name>
</gene>
<dbReference type="InterPro" id="IPR011055">
    <property type="entry name" value="Dup_hybrid_motif"/>
</dbReference>
<feature type="domain" description="M23ase beta-sheet core" evidence="3">
    <location>
        <begin position="295"/>
        <end position="389"/>
    </location>
</feature>
<dbReference type="GO" id="GO:0004222">
    <property type="term" value="F:metalloendopeptidase activity"/>
    <property type="evidence" value="ECO:0007669"/>
    <property type="project" value="TreeGrafter"/>
</dbReference>
<keyword evidence="2" id="KW-1133">Transmembrane helix</keyword>
<keyword evidence="1" id="KW-0175">Coiled coil</keyword>
<proteinExistence type="predicted"/>
<reference evidence="4 5" key="1">
    <citation type="journal article" date="2009" name="PLoS ONE">
        <title>Genome sequence of the pathogenic intestinal spirochete Brachyspira hyodysenteriae reveals adaptations to its lifestyle in the porcine large intestine.</title>
        <authorList>
            <person name="Bellgard M.I."/>
            <person name="Wanchanthuek P."/>
            <person name="La T."/>
            <person name="Ryan K."/>
            <person name="Moolhuijzen P."/>
            <person name="Albertyn Z."/>
            <person name="Shaban B."/>
            <person name="Motro Y."/>
            <person name="Dunn D.S."/>
            <person name="Schibeci D."/>
            <person name="Hunter A."/>
            <person name="Barrero R."/>
            <person name="Phillips N.D."/>
            <person name="Hampson D.J."/>
        </authorList>
    </citation>
    <scope>NUCLEOTIDE SEQUENCE [LARGE SCALE GENOMIC DNA]</scope>
    <source>
        <strain evidence="5">ATCC 49526 / WA1</strain>
    </source>
</reference>
<sequence length="397" mass="45438">MTFKEFIILITDDTTTTKEKKSNAQLDKYYLEETSKDVKNLAKKFVGNFKDANKSADNSNSRFDISYKKNVQLKPTSRYKAPRAKIKFNRTKKVFNKIYNATYGIRHIFKLVIDAIKRKGNHERSILIFYDDEEHGIRLPINNFMILFLFLVFSALIYTGYDAYNKQKEAREFYNTLSAREAKTYTLIEDYKKSLNRFSKALTEYNNTMKSISYTIDYNDLGTFNNNNNLNNNESGNIEKMLSELDSYQKNVLSFMEVSPKIHREIPLGWPVAGGGRISSGFGARLSPFNQEKSYHYGVDIAGPYGTPILAVADGVVTFAGWRNGYGWFVLITHANGYQTAYGHNSKLLVDYGQKVKRGERIALIGNTGRTTGIHCHFEVRVGGDHKNPMPYLSARF</sequence>
<feature type="coiled-coil region" evidence="1">
    <location>
        <begin position="188"/>
        <end position="251"/>
    </location>
</feature>
<keyword evidence="2" id="KW-0812">Transmembrane</keyword>
<organism evidence="4 5">
    <name type="scientific">Brachyspira hyodysenteriae (strain ATCC 49526 / WA1)</name>
    <dbReference type="NCBI Taxonomy" id="565034"/>
    <lineage>
        <taxon>Bacteria</taxon>
        <taxon>Pseudomonadati</taxon>
        <taxon>Spirochaetota</taxon>
        <taxon>Spirochaetia</taxon>
        <taxon>Brachyspirales</taxon>
        <taxon>Brachyspiraceae</taxon>
        <taxon>Brachyspira</taxon>
    </lineage>
</organism>
<dbReference type="STRING" id="565034.BHWA1_01724"/>
<protein>
    <submittedName>
        <fullName evidence="4">Peptidase</fullName>
    </submittedName>
</protein>
<evidence type="ECO:0000313" key="5">
    <source>
        <dbReference type="Proteomes" id="UP000001803"/>
    </source>
</evidence>
<evidence type="ECO:0000259" key="3">
    <source>
        <dbReference type="Pfam" id="PF01551"/>
    </source>
</evidence>
<keyword evidence="5" id="KW-1185">Reference proteome</keyword>
<dbReference type="PANTHER" id="PTHR21666">
    <property type="entry name" value="PEPTIDASE-RELATED"/>
    <property type="match status" value="1"/>
</dbReference>
<dbReference type="KEGG" id="bhy:BHWA1_01724"/>
<dbReference type="EMBL" id="CP001357">
    <property type="protein sequence ID" value="ACN84189.1"/>
    <property type="molecule type" value="Genomic_DNA"/>
</dbReference>
<dbReference type="AlphaFoldDB" id="A0A3B6VA55"/>
<feature type="transmembrane region" description="Helical" evidence="2">
    <location>
        <begin position="144"/>
        <end position="161"/>
    </location>
</feature>
<dbReference type="FunFam" id="2.70.70.10:FF:000006">
    <property type="entry name" value="M23 family peptidase"/>
    <property type="match status" value="1"/>
</dbReference>
<evidence type="ECO:0000313" key="4">
    <source>
        <dbReference type="EMBL" id="ACN84189.1"/>
    </source>
</evidence>
<dbReference type="SUPFAM" id="SSF51261">
    <property type="entry name" value="Duplicated hybrid motif"/>
    <property type="match status" value="1"/>
</dbReference>
<dbReference type="Pfam" id="PF01551">
    <property type="entry name" value="Peptidase_M23"/>
    <property type="match status" value="1"/>
</dbReference>
<keyword evidence="2" id="KW-0472">Membrane</keyword>
<accession>A0A3B6VA55</accession>
<dbReference type="CDD" id="cd12797">
    <property type="entry name" value="M23_peptidase"/>
    <property type="match status" value="1"/>
</dbReference>
<dbReference type="Gene3D" id="2.70.70.10">
    <property type="entry name" value="Glucose Permease (Domain IIA)"/>
    <property type="match status" value="1"/>
</dbReference>
<name>A0A3B6VA55_BRAHW</name>